<keyword evidence="6" id="KW-1185">Reference proteome</keyword>
<dbReference type="SUPFAM" id="SSF54611">
    <property type="entry name" value="SecB-like"/>
    <property type="match status" value="1"/>
</dbReference>
<reference evidence="5 6" key="1">
    <citation type="journal article" date="2014" name="Genome Announc.">
        <title>Draft genome sequences of eight enterohepatic helicobacter species isolated from both laboratory and wild rodents.</title>
        <authorList>
            <person name="Sheh A."/>
            <person name="Shen Z."/>
            <person name="Fox J.G."/>
        </authorList>
    </citation>
    <scope>NUCLEOTIDE SEQUENCE [LARGE SCALE GENOMIC DNA]</scope>
    <source>
        <strain evidence="5 6">MIT 96-1001</strain>
    </source>
</reference>
<gene>
    <name evidence="5" type="ORF">LS74_010225</name>
</gene>
<sequence length="134" mass="15216">MGMQPSGAFRILGIQVKQFDFKQVGELLSLKYAKIKLGYSIKACAEKIDNNYILVVWTNLTAKQKENDVFYIKSTIMGKIAVQDGFQQEALKNMTAIIYSYLRPLVAQMTTMSKLPPIDLPPANFEDFEVELKE</sequence>
<keyword evidence="2" id="KW-0813">Transport</keyword>
<dbReference type="InterPro" id="IPR035958">
    <property type="entry name" value="SecB-like_sf"/>
</dbReference>
<keyword evidence="4" id="KW-0811">Translocation</keyword>
<evidence type="ECO:0000256" key="4">
    <source>
        <dbReference type="ARBA" id="ARBA00023010"/>
    </source>
</evidence>
<dbReference type="RefSeq" id="WP_034589020.1">
    <property type="nucleotide sequence ID" value="NZ_JRPE02000024.1"/>
</dbReference>
<protein>
    <submittedName>
        <fullName evidence="5">Uncharacterized protein</fullName>
    </submittedName>
</protein>
<dbReference type="AlphaFoldDB" id="A0A4U8SW32"/>
<dbReference type="EMBL" id="JRPE02000024">
    <property type="protein sequence ID" value="TLD91115.1"/>
    <property type="molecule type" value="Genomic_DNA"/>
</dbReference>
<organism evidence="5 6">
    <name type="scientific">Helicobacter magdeburgensis</name>
    <dbReference type="NCBI Taxonomy" id="471858"/>
    <lineage>
        <taxon>Bacteria</taxon>
        <taxon>Pseudomonadati</taxon>
        <taxon>Campylobacterota</taxon>
        <taxon>Epsilonproteobacteria</taxon>
        <taxon>Campylobacterales</taxon>
        <taxon>Helicobacteraceae</taxon>
        <taxon>Helicobacter</taxon>
    </lineage>
</organism>
<dbReference type="Proteomes" id="UP000029921">
    <property type="component" value="Unassembled WGS sequence"/>
</dbReference>
<dbReference type="Pfam" id="PF02556">
    <property type="entry name" value="SecB"/>
    <property type="match status" value="1"/>
</dbReference>
<dbReference type="Gene3D" id="3.10.420.10">
    <property type="entry name" value="SecB-like"/>
    <property type="match status" value="1"/>
</dbReference>
<evidence type="ECO:0000256" key="3">
    <source>
        <dbReference type="ARBA" id="ARBA00022927"/>
    </source>
</evidence>
<dbReference type="GO" id="GO:0051262">
    <property type="term" value="P:protein tetramerization"/>
    <property type="evidence" value="ECO:0007669"/>
    <property type="project" value="InterPro"/>
</dbReference>
<dbReference type="GO" id="GO:0051082">
    <property type="term" value="F:unfolded protein binding"/>
    <property type="evidence" value="ECO:0007669"/>
    <property type="project" value="InterPro"/>
</dbReference>
<keyword evidence="3" id="KW-0653">Protein transport</keyword>
<comment type="caution">
    <text evidence="5">The sequence shown here is derived from an EMBL/GenBank/DDBJ whole genome shotgun (WGS) entry which is preliminary data.</text>
</comment>
<proteinExistence type="inferred from homology"/>
<comment type="similarity">
    <text evidence="1">Belongs to the SecB family.</text>
</comment>
<dbReference type="GO" id="GO:0015031">
    <property type="term" value="P:protein transport"/>
    <property type="evidence" value="ECO:0007669"/>
    <property type="project" value="UniProtKB-KW"/>
</dbReference>
<evidence type="ECO:0000256" key="1">
    <source>
        <dbReference type="ARBA" id="ARBA00009990"/>
    </source>
</evidence>
<dbReference type="InterPro" id="IPR003708">
    <property type="entry name" value="SecB"/>
</dbReference>
<evidence type="ECO:0000313" key="5">
    <source>
        <dbReference type="EMBL" id="TLD91115.1"/>
    </source>
</evidence>
<name>A0A4U8SW32_9HELI</name>
<accession>A0A4U8SW32</accession>
<evidence type="ECO:0000256" key="2">
    <source>
        <dbReference type="ARBA" id="ARBA00022448"/>
    </source>
</evidence>
<evidence type="ECO:0000313" key="6">
    <source>
        <dbReference type="Proteomes" id="UP000029921"/>
    </source>
</evidence>